<dbReference type="PANTHER" id="PTHR44499:SF1">
    <property type="entry name" value="JOUBERIN"/>
    <property type="match status" value="1"/>
</dbReference>
<dbReference type="Pfam" id="PF00400">
    <property type="entry name" value="WD40"/>
    <property type="match status" value="2"/>
</dbReference>
<evidence type="ECO:0000313" key="4">
    <source>
        <dbReference type="Proteomes" id="UP000292052"/>
    </source>
</evidence>
<evidence type="ECO:0000256" key="1">
    <source>
        <dbReference type="PROSITE-ProRule" id="PRU00221"/>
    </source>
</evidence>
<accession>A0A482W4C6</accession>
<dbReference type="STRING" id="1661398.A0A482W4C6"/>
<feature type="region of interest" description="Disordered" evidence="2">
    <location>
        <begin position="22"/>
        <end position="44"/>
    </location>
</feature>
<dbReference type="Gene3D" id="2.130.10.10">
    <property type="entry name" value="YVTN repeat-like/Quinoprotein amine dehydrogenase"/>
    <property type="match status" value="1"/>
</dbReference>
<dbReference type="OrthoDB" id="2096344at2759"/>
<dbReference type="SUPFAM" id="SSF50978">
    <property type="entry name" value="WD40 repeat-like"/>
    <property type="match status" value="1"/>
</dbReference>
<proteinExistence type="predicted"/>
<dbReference type="GO" id="GO:0044458">
    <property type="term" value="P:motile cilium assembly"/>
    <property type="evidence" value="ECO:0007669"/>
    <property type="project" value="TreeGrafter"/>
</dbReference>
<dbReference type="PROSITE" id="PS50082">
    <property type="entry name" value="WD_REPEATS_2"/>
    <property type="match status" value="1"/>
</dbReference>
<dbReference type="PROSITE" id="PS50294">
    <property type="entry name" value="WD_REPEATS_REGION"/>
    <property type="match status" value="1"/>
</dbReference>
<feature type="repeat" description="WD" evidence="1">
    <location>
        <begin position="531"/>
        <end position="572"/>
    </location>
</feature>
<dbReference type="EMBL" id="QDEB01034880">
    <property type="protein sequence ID" value="RZC39398.1"/>
    <property type="molecule type" value="Genomic_DNA"/>
</dbReference>
<evidence type="ECO:0000256" key="2">
    <source>
        <dbReference type="SAM" id="MobiDB-lite"/>
    </source>
</evidence>
<dbReference type="AlphaFoldDB" id="A0A482W4C6"/>
<dbReference type="SMART" id="SM00320">
    <property type="entry name" value="WD40"/>
    <property type="match status" value="4"/>
</dbReference>
<dbReference type="InterPro" id="IPR001680">
    <property type="entry name" value="WD40_rpt"/>
</dbReference>
<evidence type="ECO:0000313" key="3">
    <source>
        <dbReference type="EMBL" id="RZC39398.1"/>
    </source>
</evidence>
<dbReference type="PANTHER" id="PTHR44499">
    <property type="entry name" value="JOUBERIN"/>
    <property type="match status" value="1"/>
</dbReference>
<dbReference type="InterPro" id="IPR015943">
    <property type="entry name" value="WD40/YVTN_repeat-like_dom_sf"/>
</dbReference>
<dbReference type="InterPro" id="IPR036322">
    <property type="entry name" value="WD40_repeat_dom_sf"/>
</dbReference>
<dbReference type="GO" id="GO:0036064">
    <property type="term" value="C:ciliary basal body"/>
    <property type="evidence" value="ECO:0007669"/>
    <property type="project" value="TreeGrafter"/>
</dbReference>
<feature type="region of interest" description="Disordered" evidence="2">
    <location>
        <begin position="121"/>
        <end position="152"/>
    </location>
</feature>
<keyword evidence="1" id="KW-0853">WD repeat</keyword>
<protein>
    <submittedName>
        <fullName evidence="3">Jouberin-like</fullName>
    </submittedName>
</protein>
<name>A0A482W4C6_ASBVE</name>
<comment type="caution">
    <text evidence="3">The sequence shown here is derived from an EMBL/GenBank/DDBJ whole genome shotgun (WGS) entry which is preliminary data.</text>
</comment>
<feature type="region of interest" description="Disordered" evidence="2">
    <location>
        <begin position="185"/>
        <end position="209"/>
    </location>
</feature>
<organism evidence="3 4">
    <name type="scientific">Asbolus verrucosus</name>
    <name type="common">Desert ironclad beetle</name>
    <dbReference type="NCBI Taxonomy" id="1661398"/>
    <lineage>
        <taxon>Eukaryota</taxon>
        <taxon>Metazoa</taxon>
        <taxon>Ecdysozoa</taxon>
        <taxon>Arthropoda</taxon>
        <taxon>Hexapoda</taxon>
        <taxon>Insecta</taxon>
        <taxon>Pterygota</taxon>
        <taxon>Neoptera</taxon>
        <taxon>Endopterygota</taxon>
        <taxon>Coleoptera</taxon>
        <taxon>Polyphaga</taxon>
        <taxon>Cucujiformia</taxon>
        <taxon>Tenebrionidae</taxon>
        <taxon>Pimeliinae</taxon>
        <taxon>Asbolus</taxon>
    </lineage>
</organism>
<reference evidence="3 4" key="1">
    <citation type="submission" date="2017-03" db="EMBL/GenBank/DDBJ databases">
        <title>Genome of the blue death feigning beetle - Asbolus verrucosus.</title>
        <authorList>
            <person name="Rider S.D."/>
        </authorList>
    </citation>
    <scope>NUCLEOTIDE SEQUENCE [LARGE SCALE GENOMIC DNA]</scope>
    <source>
        <strain evidence="3">Butters</strain>
        <tissue evidence="3">Head and leg muscle</tissue>
    </source>
</reference>
<dbReference type="InterPro" id="IPR052803">
    <property type="entry name" value="Cilium-Associated_Jouberin"/>
</dbReference>
<dbReference type="Proteomes" id="UP000292052">
    <property type="component" value="Unassembled WGS sequence"/>
</dbReference>
<keyword evidence="4" id="KW-1185">Reference proteome</keyword>
<feature type="compositionally biased region" description="Basic residues" evidence="2">
    <location>
        <begin position="22"/>
        <end position="33"/>
    </location>
</feature>
<sequence length="747" mass="86645">MDPYFIRSETKDKFEALMRVATHKSKKQKNGKSKSKEKLMDDLQSSAASNENLLNNDNLELNNIINDQSKNYILNKFLDQTNDRQMNEEIISVKMQNDDLISIKPPVPKPRKNKCNALSENIQSPTTSQGTFNVTSPKITKNTNNDSPSSNKTYNVEEIGDLLIHESPLHPKIMIKTEETTSKFIEKGDTETLSDASRPKSEKDTTHRNFLKTDEGKTSELNTDLIEYENRLQMNSLVIHPVVKINVVDLATGSYFPKSDKNRSVVFFYETKDYSYISPVMTHTYNLQEKRVLFPSWEETILLNEDYEYFKNESHRIILFFEVLDFVSLSAKHQLNQKDCIKGWHNIAFAFLKLSNKNNAFNAGQKMRLQLYYTQQIKKDDPHMCNTWIWWKKKKLEKYPSTLYVTLKSVMSPTKCIETFRSKTPVQGETSSKHKLFDEDVKKEVISMEKTMLINQTNKDPKTTPTWSRSSHEICKLPNKCLIKFDNNLEDGCFVMKFSFNGHFLACSVRNNNLFYIILFSVLSLKEVNRFPSHQGLIYDMKWSADDSLLISASADNTISVFNILTSSFFQSLPHPSFVYCCGISEEKVIVSGCFDETIRIWSRKQTNENSEFHLFQELKSHKGYITSVCFTKKSNILSADSVGVIIEWKKETDDWTLKRCSFLREILLLDLKETIINQIMLIPKEKKLLVHSRDNTLRLIDLKSGCVLQWLRECKHSVLFHRVEHMSTLEVKMAMYTCGIPKMDMK</sequence>
<feature type="compositionally biased region" description="Basic and acidic residues" evidence="2">
    <location>
        <begin position="197"/>
        <end position="209"/>
    </location>
</feature>
<gene>
    <name evidence="3" type="ORF">BDFB_006305</name>
</gene>